<dbReference type="eggNOG" id="COG0654">
    <property type="taxonomic scope" value="Bacteria"/>
</dbReference>
<dbReference type="Gene3D" id="3.50.50.60">
    <property type="entry name" value="FAD/NAD(P)-binding domain"/>
    <property type="match status" value="1"/>
</dbReference>
<protein>
    <submittedName>
        <fullName evidence="5">Salicylate hydroxylase</fullName>
        <ecNumber evidence="5">1.14.13.1</ecNumber>
    </submittedName>
</protein>
<keyword evidence="3" id="KW-1133">Transmembrane helix</keyword>
<dbReference type="KEGG" id="lcc:B488_08820"/>
<dbReference type="STRING" id="1215343.B488_08820"/>
<dbReference type="Pfam" id="PF01494">
    <property type="entry name" value="FAD_binding_3"/>
    <property type="match status" value="1"/>
</dbReference>
<accession>L0ETK3</accession>
<dbReference type="InterPro" id="IPR050493">
    <property type="entry name" value="FAD-dep_Monooxygenase_BioMet"/>
</dbReference>
<dbReference type="GO" id="GO:0018658">
    <property type="term" value="F:salicylate 1-monooxygenase activity"/>
    <property type="evidence" value="ECO:0007669"/>
    <property type="project" value="UniProtKB-EC"/>
</dbReference>
<reference evidence="5 6" key="1">
    <citation type="journal article" date="2012" name="Stand. Genomic Sci.">
        <title>Complete genome sequence of Liberibacter crescens BT-1.</title>
        <authorList>
            <person name="Leonard M.T."/>
            <person name="Fagen J.R."/>
            <person name="Davis-Richardson A.G."/>
            <person name="Davis M.J."/>
            <person name="Triplett E.W."/>
        </authorList>
    </citation>
    <scope>NUCLEOTIDE SEQUENCE [LARGE SCALE GENOMIC DNA]</scope>
    <source>
        <strain evidence="5 6">BT-1</strain>
    </source>
</reference>
<evidence type="ECO:0000313" key="6">
    <source>
        <dbReference type="Proteomes" id="UP000010799"/>
    </source>
</evidence>
<dbReference type="HOGENOM" id="CLU_009665_19_3_5"/>
<dbReference type="PANTHER" id="PTHR13789">
    <property type="entry name" value="MONOOXYGENASE"/>
    <property type="match status" value="1"/>
</dbReference>
<dbReference type="SUPFAM" id="SSF51905">
    <property type="entry name" value="FAD/NAD(P)-binding domain"/>
    <property type="match status" value="1"/>
</dbReference>
<dbReference type="SUPFAM" id="SSF54373">
    <property type="entry name" value="FAD-linked reductases, C-terminal domain"/>
    <property type="match status" value="1"/>
</dbReference>
<feature type="domain" description="FAD-binding" evidence="4">
    <location>
        <begin position="15"/>
        <end position="350"/>
    </location>
</feature>
<evidence type="ECO:0000313" key="5">
    <source>
        <dbReference type="EMBL" id="AGA64874.1"/>
    </source>
</evidence>
<dbReference type="RefSeq" id="WP_015273300.1">
    <property type="nucleotide sequence ID" value="NC_019907.1"/>
</dbReference>
<dbReference type="PANTHER" id="PTHR13789:SF309">
    <property type="entry name" value="PUTATIVE (AFU_ORTHOLOGUE AFUA_6G14510)-RELATED"/>
    <property type="match status" value="1"/>
</dbReference>
<evidence type="ECO:0000256" key="3">
    <source>
        <dbReference type="SAM" id="Phobius"/>
    </source>
</evidence>
<organism evidence="5 6">
    <name type="scientific">Liberibacter crescens (strain BT-1)</name>
    <dbReference type="NCBI Taxonomy" id="1215343"/>
    <lineage>
        <taxon>Bacteria</taxon>
        <taxon>Pseudomonadati</taxon>
        <taxon>Pseudomonadota</taxon>
        <taxon>Alphaproteobacteria</taxon>
        <taxon>Hyphomicrobiales</taxon>
        <taxon>Rhizobiaceae</taxon>
        <taxon>Liberibacter</taxon>
    </lineage>
</organism>
<dbReference type="PATRIC" id="fig|1215343.11.peg.909"/>
<name>L0ETK3_LIBCB</name>
<evidence type="ECO:0000259" key="4">
    <source>
        <dbReference type="Pfam" id="PF01494"/>
    </source>
</evidence>
<gene>
    <name evidence="5" type="ordered locus">B488_08820</name>
</gene>
<dbReference type="Proteomes" id="UP000010799">
    <property type="component" value="Chromosome"/>
</dbReference>
<proteinExistence type="predicted"/>
<dbReference type="EC" id="1.14.13.1" evidence="5"/>
<dbReference type="EMBL" id="CP003789">
    <property type="protein sequence ID" value="AGA64874.1"/>
    <property type="molecule type" value="Genomic_DNA"/>
</dbReference>
<keyword evidence="6" id="KW-1185">Reference proteome</keyword>
<feature type="transmembrane region" description="Helical" evidence="3">
    <location>
        <begin position="12"/>
        <end position="36"/>
    </location>
</feature>
<keyword evidence="1 5" id="KW-0560">Oxidoreductase</keyword>
<dbReference type="AlphaFoldDB" id="L0ETK3"/>
<sequence length="397" mass="44636">MCEKIIRKAHYNPSIAIVGAGIAGLTLALSLCRYGIKSDIFEQSDQFMEAGAGLQISPNASYLLKKIGVLSELESLWFEPSAIRLLSGITMKELNNIPCGSHARNQWGAPYAVLHRTTLRKTLLSILERNPLVNLHLNTRISEKPFTDIINIIGRQPDLLVGADGLWSKIRTCIENRSALFSGNVALRFLVSTHKAPNFIDHQSINAFLGPNAHLVIYPLPEISSINIVVITSCPENMIQETYGHIAQPSEHTLFMNSLSSWNQKLKHLVLKAENPFFWPLFQCHCDHWHNGRDTVLIGDAAHAMLPFAAQGANMAIEDAYILAAFLAQKPISEAIISYQENRKTRIHKVYNRINFNRFIFHLKGPNQLFRNIALKIIPPAQLSKNLNWLYGYKSII</sequence>
<keyword evidence="3" id="KW-0812">Transmembrane</keyword>
<dbReference type="InterPro" id="IPR036188">
    <property type="entry name" value="FAD/NAD-bd_sf"/>
</dbReference>
<keyword evidence="3" id="KW-0472">Membrane</keyword>
<dbReference type="GO" id="GO:0071949">
    <property type="term" value="F:FAD binding"/>
    <property type="evidence" value="ECO:0007669"/>
    <property type="project" value="InterPro"/>
</dbReference>
<evidence type="ECO:0000256" key="2">
    <source>
        <dbReference type="ARBA" id="ARBA00023033"/>
    </source>
</evidence>
<dbReference type="PRINTS" id="PR00420">
    <property type="entry name" value="RNGMNOXGNASE"/>
</dbReference>
<dbReference type="InterPro" id="IPR002938">
    <property type="entry name" value="FAD-bd"/>
</dbReference>
<keyword evidence="2" id="KW-0503">Monooxygenase</keyword>
<evidence type="ECO:0000256" key="1">
    <source>
        <dbReference type="ARBA" id="ARBA00023002"/>
    </source>
</evidence>